<dbReference type="EMBL" id="JTDW01000002">
    <property type="protein sequence ID" value="KJD36649.1"/>
    <property type="molecule type" value="Genomic_DNA"/>
</dbReference>
<sequence>MEKIKHITKLSDFHVFANLPSPKHPLISLIDFSKVQFPEDIKGLKLVQNYYTIGLKRNVPYKLFYGQKEYDFNEGLMTFLAPNQVMSMERNPNINLSGPLKPSGYLLLIHPDFIWNSTLAKSIKDYDYFNYEINESLFLSEDEEHMMLNIFKNIEKEYRANIDKFSQKIIISQLELLLNYAERFYERQFLTRNKTNHQLLSQVEAYLDNYFKNDNLIEVGLPSVEKISSALNLSSSYLSSMLKSLTGMSTQQHIHNKLIEKAKQELTTTQLSISEIAYKLGFEYPSSFNKLFKGKTEMSPVEFRKTFN</sequence>
<dbReference type="Proteomes" id="UP000032578">
    <property type="component" value="Unassembled WGS sequence"/>
</dbReference>
<dbReference type="PROSITE" id="PS01124">
    <property type="entry name" value="HTH_ARAC_FAMILY_2"/>
    <property type="match status" value="1"/>
</dbReference>
<name>A0A0D7WC37_9FLAO</name>
<dbReference type="GO" id="GO:0003700">
    <property type="term" value="F:DNA-binding transcription factor activity"/>
    <property type="evidence" value="ECO:0007669"/>
    <property type="project" value="InterPro"/>
</dbReference>
<evidence type="ECO:0000256" key="2">
    <source>
        <dbReference type="ARBA" id="ARBA00023125"/>
    </source>
</evidence>
<dbReference type="PANTHER" id="PTHR43280">
    <property type="entry name" value="ARAC-FAMILY TRANSCRIPTIONAL REGULATOR"/>
    <property type="match status" value="1"/>
</dbReference>
<keyword evidence="1" id="KW-0805">Transcription regulation</keyword>
<accession>A0A0D7WC37</accession>
<keyword evidence="6" id="KW-1185">Reference proteome</keyword>
<evidence type="ECO:0000313" key="5">
    <source>
        <dbReference type="EMBL" id="KJD36649.1"/>
    </source>
</evidence>
<reference evidence="5 6" key="1">
    <citation type="submission" date="2014-11" db="EMBL/GenBank/DDBJ databases">
        <title>Tamlana sedimentorum sp. nov., isolated from shallow sand sediments of the Sea of Japan.</title>
        <authorList>
            <person name="Romanenko L.A."/>
        </authorList>
    </citation>
    <scope>NUCLEOTIDE SEQUENCE [LARGE SCALE GENOMIC DNA]</scope>
    <source>
        <strain evidence="5 6">JCM 19808</strain>
    </source>
</reference>
<dbReference type="PATRIC" id="fig|1435349.4.peg.1327"/>
<dbReference type="AlphaFoldDB" id="A0A0D7WC37"/>
<comment type="caution">
    <text evidence="5">The sequence shown here is derived from an EMBL/GenBank/DDBJ whole genome shotgun (WGS) entry which is preliminary data.</text>
</comment>
<dbReference type="SMART" id="SM00342">
    <property type="entry name" value="HTH_ARAC"/>
    <property type="match status" value="1"/>
</dbReference>
<gene>
    <name evidence="5" type="ORF">PW52_03115</name>
</gene>
<dbReference type="Pfam" id="PF12833">
    <property type="entry name" value="HTH_18"/>
    <property type="match status" value="1"/>
</dbReference>
<dbReference type="RefSeq" id="WP_044631464.1">
    <property type="nucleotide sequence ID" value="NZ_JTDW01000002.1"/>
</dbReference>
<dbReference type="PANTHER" id="PTHR43280:SF32">
    <property type="entry name" value="TRANSCRIPTIONAL REGULATORY PROTEIN"/>
    <property type="match status" value="1"/>
</dbReference>
<evidence type="ECO:0000256" key="3">
    <source>
        <dbReference type="ARBA" id="ARBA00023163"/>
    </source>
</evidence>
<dbReference type="STRING" id="1435349.PW52_03115"/>
<organism evidence="5 6">
    <name type="scientific">Neotamlana sedimentorum</name>
    <dbReference type="NCBI Taxonomy" id="1435349"/>
    <lineage>
        <taxon>Bacteria</taxon>
        <taxon>Pseudomonadati</taxon>
        <taxon>Bacteroidota</taxon>
        <taxon>Flavobacteriia</taxon>
        <taxon>Flavobacteriales</taxon>
        <taxon>Flavobacteriaceae</taxon>
        <taxon>Neotamlana</taxon>
    </lineage>
</organism>
<keyword evidence="3" id="KW-0804">Transcription</keyword>
<evidence type="ECO:0000313" key="6">
    <source>
        <dbReference type="Proteomes" id="UP000032578"/>
    </source>
</evidence>
<dbReference type="InterPro" id="IPR018060">
    <property type="entry name" value="HTH_AraC"/>
</dbReference>
<dbReference type="InterPro" id="IPR009057">
    <property type="entry name" value="Homeodomain-like_sf"/>
</dbReference>
<keyword evidence="2" id="KW-0238">DNA-binding</keyword>
<feature type="domain" description="HTH araC/xylS-type" evidence="4">
    <location>
        <begin position="201"/>
        <end position="306"/>
    </location>
</feature>
<protein>
    <submittedName>
        <fullName evidence="5">AraC family transcriptional regulator</fullName>
    </submittedName>
</protein>
<proteinExistence type="predicted"/>
<dbReference type="GO" id="GO:0043565">
    <property type="term" value="F:sequence-specific DNA binding"/>
    <property type="evidence" value="ECO:0007669"/>
    <property type="project" value="InterPro"/>
</dbReference>
<evidence type="ECO:0000256" key="1">
    <source>
        <dbReference type="ARBA" id="ARBA00023015"/>
    </source>
</evidence>
<dbReference type="OrthoDB" id="2600165at2"/>
<dbReference type="SUPFAM" id="SSF46689">
    <property type="entry name" value="Homeodomain-like"/>
    <property type="match status" value="1"/>
</dbReference>
<dbReference type="Gene3D" id="1.10.10.60">
    <property type="entry name" value="Homeodomain-like"/>
    <property type="match status" value="2"/>
</dbReference>
<evidence type="ECO:0000259" key="4">
    <source>
        <dbReference type="PROSITE" id="PS01124"/>
    </source>
</evidence>